<dbReference type="Proteomes" id="UP000019151">
    <property type="component" value="Plasmid 2"/>
</dbReference>
<dbReference type="SMART" id="SM00220">
    <property type="entry name" value="S_TKc"/>
    <property type="match status" value="1"/>
</dbReference>
<dbReference type="PATRIC" id="fig|861299.3.peg.6218"/>
<evidence type="ECO:0000256" key="2">
    <source>
        <dbReference type="ARBA" id="ARBA00022527"/>
    </source>
</evidence>
<name>W0RTT4_9BACT</name>
<dbReference type="Gene3D" id="1.25.40.10">
    <property type="entry name" value="Tetratricopeptide repeat domain"/>
    <property type="match status" value="1"/>
</dbReference>
<keyword evidence="6 7" id="KW-0067">ATP-binding</keyword>
<dbReference type="PROSITE" id="PS00108">
    <property type="entry name" value="PROTEIN_KINASE_ST"/>
    <property type="match status" value="1"/>
</dbReference>
<accession>W0RTT4</accession>
<feature type="binding site" evidence="7">
    <location>
        <position position="42"/>
    </location>
    <ligand>
        <name>ATP</name>
        <dbReference type="ChEBI" id="CHEBI:30616"/>
    </ligand>
</feature>
<feature type="domain" description="Protein kinase" evidence="8">
    <location>
        <begin position="13"/>
        <end position="278"/>
    </location>
</feature>
<evidence type="ECO:0000313" key="10">
    <source>
        <dbReference type="Proteomes" id="UP000019151"/>
    </source>
</evidence>
<dbReference type="InterPro" id="IPR008271">
    <property type="entry name" value="Ser/Thr_kinase_AS"/>
</dbReference>
<evidence type="ECO:0000256" key="7">
    <source>
        <dbReference type="PROSITE-ProRule" id="PRU10141"/>
    </source>
</evidence>
<protein>
    <recommendedName>
        <fullName evidence="1">non-specific serine/threonine protein kinase</fullName>
        <ecNumber evidence="1">2.7.11.1</ecNumber>
    </recommendedName>
</protein>
<evidence type="ECO:0000256" key="4">
    <source>
        <dbReference type="ARBA" id="ARBA00022741"/>
    </source>
</evidence>
<sequence length="851" mass="91244">MPATLQASLSGRYALEGELGRGGMATVYLARDLAHGRQVAVKVLLPELAASIGADRFLREIALGEVLQHPNIVGVLDAGDAAGQPYYVMPYVEGESLRDRLDRERQLSIETTLDLARQVADALDYAHAHGIVHRDIKPENILLSGDRAWVADFGIARAVTTAGGEKLTRTGIAVGTPVYMSPEQALGSKDAGAASDIYSLGCVVFEMLAGDPPFAGANMMALLAKHSLETVPSVRIVRPSVPPEVEDAIFCALEKTPADRFRTAGEFAAALRGEVPVARRRRTGVLAVPAEAATPAPPARPPPRGVPRRLAIGGAAAAIVLAGSLAAWRASDARAARAASAARAGGDLDPRRVAVLYFEDESEKRELAPLADGLTERLIGALAQVPSLYVVSRNGVAPFRGDSALDSAAHALKVGSLVVGRVRRTQRGRGIHVDVRLLDVASNTDVGARGFDVGASDVASLGDSVTARVSEFLRKQLGTRIELAERRNATASTQAWLALQRGERLRKDADSSLAAGDLQAAVSALTAADASLASAESLDAAWAEAPALRAFVAAQRGRALRARPADAAVAVDSGIVHADRALALDPRNADALEARGTLRYLRSQQLVSTDPAGSALALVRAEGDLVASTGANPGQASAWATLSVLYYRKQSVQQANLAAQNAYRADAYLRSADAILTRLFWTSHDMESFQDAQHWCAEGTRRFPAQPFFTECQLWLLTTKLAAPDPPRAWALYRELKRITPPARWPTDSLRGQIIVAMVLSREPTLVDSARRVLDRTRASAELDPQREITGLRAVGRVFLHDYDAAITDIETYLASNPEHARGFKTNTAWWWRDPGLQNHPRFQRLLAGIR</sequence>
<dbReference type="InterPro" id="IPR000719">
    <property type="entry name" value="Prot_kinase_dom"/>
</dbReference>
<dbReference type="InterPro" id="IPR011990">
    <property type="entry name" value="TPR-like_helical_dom_sf"/>
</dbReference>
<evidence type="ECO:0000256" key="6">
    <source>
        <dbReference type="ARBA" id="ARBA00022840"/>
    </source>
</evidence>
<evidence type="ECO:0000256" key="5">
    <source>
        <dbReference type="ARBA" id="ARBA00022777"/>
    </source>
</evidence>
<dbReference type="GO" id="GO:0004674">
    <property type="term" value="F:protein serine/threonine kinase activity"/>
    <property type="evidence" value="ECO:0007669"/>
    <property type="project" value="UniProtKB-KW"/>
</dbReference>
<dbReference type="PANTHER" id="PTHR43289">
    <property type="entry name" value="MITOGEN-ACTIVATED PROTEIN KINASE KINASE KINASE 20-RELATED"/>
    <property type="match status" value="1"/>
</dbReference>
<dbReference type="FunFam" id="1.10.510.10:FF:000021">
    <property type="entry name" value="Serine/threonine protein kinase"/>
    <property type="match status" value="1"/>
</dbReference>
<dbReference type="InterPro" id="IPR017441">
    <property type="entry name" value="Protein_kinase_ATP_BS"/>
</dbReference>
<dbReference type="PROSITE" id="PS00107">
    <property type="entry name" value="PROTEIN_KINASE_ATP"/>
    <property type="match status" value="1"/>
</dbReference>
<gene>
    <name evidence="9" type="ORF">J421_6160</name>
</gene>
<dbReference type="AlphaFoldDB" id="W0RTT4"/>
<dbReference type="EMBL" id="CP007130">
    <property type="protein sequence ID" value="AHG93695.1"/>
    <property type="molecule type" value="Genomic_DNA"/>
</dbReference>
<evidence type="ECO:0000256" key="3">
    <source>
        <dbReference type="ARBA" id="ARBA00022679"/>
    </source>
</evidence>
<dbReference type="RefSeq" id="WP_025414989.1">
    <property type="nucleotide sequence ID" value="NZ_CP007130.1"/>
</dbReference>
<dbReference type="SUPFAM" id="SSF56112">
    <property type="entry name" value="Protein kinase-like (PK-like)"/>
    <property type="match status" value="1"/>
</dbReference>
<keyword evidence="2" id="KW-0723">Serine/threonine-protein kinase</keyword>
<reference evidence="9 10" key="1">
    <citation type="journal article" date="2014" name="Genome Announc.">
        <title>Genome Sequence and Methylome of Soil Bacterium Gemmatirosa kalamazoonensis KBS708T, a Member of the Rarely Cultivated Gemmatimonadetes Phylum.</title>
        <authorList>
            <person name="Debruyn J.M."/>
            <person name="Radosevich M."/>
            <person name="Wommack K.E."/>
            <person name="Polson S.W."/>
            <person name="Hauser L.J."/>
            <person name="Fawaz M.N."/>
            <person name="Korlach J."/>
            <person name="Tsai Y.C."/>
        </authorList>
    </citation>
    <scope>NUCLEOTIDE SEQUENCE [LARGE SCALE GENOMIC DNA]</scope>
    <source>
        <strain evidence="9 10">KBS708</strain>
        <plasmid evidence="10">Plasmid 2</plasmid>
    </source>
</reference>
<keyword evidence="9" id="KW-0614">Plasmid</keyword>
<dbReference type="InterPro" id="IPR011009">
    <property type="entry name" value="Kinase-like_dom_sf"/>
</dbReference>
<dbReference type="Pfam" id="PF00069">
    <property type="entry name" value="Pkinase"/>
    <property type="match status" value="1"/>
</dbReference>
<keyword evidence="5 9" id="KW-0418">Kinase</keyword>
<keyword evidence="3" id="KW-0808">Transferase</keyword>
<dbReference type="EC" id="2.7.11.1" evidence="1"/>
<evidence type="ECO:0000259" key="8">
    <source>
        <dbReference type="PROSITE" id="PS50011"/>
    </source>
</evidence>
<dbReference type="PANTHER" id="PTHR43289:SF6">
    <property type="entry name" value="SERINE_THREONINE-PROTEIN KINASE NEKL-3"/>
    <property type="match status" value="1"/>
</dbReference>
<dbReference type="CDD" id="cd14014">
    <property type="entry name" value="STKc_PknB_like"/>
    <property type="match status" value="1"/>
</dbReference>
<evidence type="ECO:0000313" key="9">
    <source>
        <dbReference type="EMBL" id="AHG93695.1"/>
    </source>
</evidence>
<dbReference type="eggNOG" id="COG0515">
    <property type="taxonomic scope" value="Bacteria"/>
</dbReference>
<organism evidence="9 10">
    <name type="scientific">Gemmatirosa kalamazoonensis</name>
    <dbReference type="NCBI Taxonomy" id="861299"/>
    <lineage>
        <taxon>Bacteria</taxon>
        <taxon>Pseudomonadati</taxon>
        <taxon>Gemmatimonadota</taxon>
        <taxon>Gemmatimonadia</taxon>
        <taxon>Gemmatimonadales</taxon>
        <taxon>Gemmatimonadaceae</taxon>
        <taxon>Gemmatirosa</taxon>
    </lineage>
</organism>
<dbReference type="OrthoDB" id="9801841at2"/>
<keyword evidence="10" id="KW-1185">Reference proteome</keyword>
<geneLocation type="plasmid" evidence="9 10">
    <name>2</name>
</geneLocation>
<dbReference type="InParanoid" id="W0RTT4"/>
<dbReference type="GO" id="GO:0005524">
    <property type="term" value="F:ATP binding"/>
    <property type="evidence" value="ECO:0007669"/>
    <property type="project" value="UniProtKB-UniRule"/>
</dbReference>
<keyword evidence="4 7" id="KW-0547">Nucleotide-binding</keyword>
<dbReference type="HOGENOM" id="CLU_013589_0_1_0"/>
<dbReference type="Gene3D" id="3.30.200.20">
    <property type="entry name" value="Phosphorylase Kinase, domain 1"/>
    <property type="match status" value="1"/>
</dbReference>
<dbReference type="PROSITE" id="PS50011">
    <property type="entry name" value="PROTEIN_KINASE_DOM"/>
    <property type="match status" value="1"/>
</dbReference>
<evidence type="ECO:0000256" key="1">
    <source>
        <dbReference type="ARBA" id="ARBA00012513"/>
    </source>
</evidence>
<dbReference type="Gene3D" id="1.10.510.10">
    <property type="entry name" value="Transferase(Phosphotransferase) domain 1"/>
    <property type="match status" value="1"/>
</dbReference>
<dbReference type="KEGG" id="gba:J421_6160"/>
<proteinExistence type="predicted"/>